<keyword evidence="4" id="KW-1185">Reference proteome</keyword>
<feature type="compositionally biased region" description="Polar residues" evidence="2">
    <location>
        <begin position="199"/>
        <end position="213"/>
    </location>
</feature>
<feature type="compositionally biased region" description="Low complexity" evidence="2">
    <location>
        <begin position="289"/>
        <end position="299"/>
    </location>
</feature>
<protein>
    <submittedName>
        <fullName evidence="3">Uncharacterized protein</fullName>
    </submittedName>
</protein>
<name>A0AAD6UT49_9AGAR</name>
<feature type="compositionally biased region" description="Low complexity" evidence="2">
    <location>
        <begin position="228"/>
        <end position="245"/>
    </location>
</feature>
<dbReference type="Proteomes" id="UP001219525">
    <property type="component" value="Unassembled WGS sequence"/>
</dbReference>
<proteinExistence type="predicted"/>
<organism evidence="3 4">
    <name type="scientific">Mycena pura</name>
    <dbReference type="NCBI Taxonomy" id="153505"/>
    <lineage>
        <taxon>Eukaryota</taxon>
        <taxon>Fungi</taxon>
        <taxon>Dikarya</taxon>
        <taxon>Basidiomycota</taxon>
        <taxon>Agaricomycotina</taxon>
        <taxon>Agaricomycetes</taxon>
        <taxon>Agaricomycetidae</taxon>
        <taxon>Agaricales</taxon>
        <taxon>Marasmiineae</taxon>
        <taxon>Mycenaceae</taxon>
        <taxon>Mycena</taxon>
    </lineage>
</organism>
<reference evidence="3" key="1">
    <citation type="submission" date="2023-03" db="EMBL/GenBank/DDBJ databases">
        <title>Massive genome expansion in bonnet fungi (Mycena s.s.) driven by repeated elements and novel gene families across ecological guilds.</title>
        <authorList>
            <consortium name="Lawrence Berkeley National Laboratory"/>
            <person name="Harder C.B."/>
            <person name="Miyauchi S."/>
            <person name="Viragh M."/>
            <person name="Kuo A."/>
            <person name="Thoen E."/>
            <person name="Andreopoulos B."/>
            <person name="Lu D."/>
            <person name="Skrede I."/>
            <person name="Drula E."/>
            <person name="Henrissat B."/>
            <person name="Morin E."/>
            <person name="Kohler A."/>
            <person name="Barry K."/>
            <person name="LaButti K."/>
            <person name="Morin E."/>
            <person name="Salamov A."/>
            <person name="Lipzen A."/>
            <person name="Mereny Z."/>
            <person name="Hegedus B."/>
            <person name="Baldrian P."/>
            <person name="Stursova M."/>
            <person name="Weitz H."/>
            <person name="Taylor A."/>
            <person name="Grigoriev I.V."/>
            <person name="Nagy L.G."/>
            <person name="Martin F."/>
            <person name="Kauserud H."/>
        </authorList>
    </citation>
    <scope>NUCLEOTIDE SEQUENCE</scope>
    <source>
        <strain evidence="3">9144</strain>
    </source>
</reference>
<accession>A0AAD6UT49</accession>
<keyword evidence="1" id="KW-0175">Coiled coil</keyword>
<comment type="caution">
    <text evidence="3">The sequence shown here is derived from an EMBL/GenBank/DDBJ whole genome shotgun (WGS) entry which is preliminary data.</text>
</comment>
<evidence type="ECO:0000256" key="1">
    <source>
        <dbReference type="SAM" id="Coils"/>
    </source>
</evidence>
<feature type="region of interest" description="Disordered" evidence="2">
    <location>
        <begin position="199"/>
        <end position="299"/>
    </location>
</feature>
<gene>
    <name evidence="3" type="ORF">GGX14DRAFT_405014</name>
</gene>
<evidence type="ECO:0000313" key="4">
    <source>
        <dbReference type="Proteomes" id="UP001219525"/>
    </source>
</evidence>
<dbReference type="AlphaFoldDB" id="A0AAD6UT49"/>
<evidence type="ECO:0000313" key="3">
    <source>
        <dbReference type="EMBL" id="KAJ7194053.1"/>
    </source>
</evidence>
<dbReference type="EMBL" id="JARJCW010000102">
    <property type="protein sequence ID" value="KAJ7194053.1"/>
    <property type="molecule type" value="Genomic_DNA"/>
</dbReference>
<feature type="coiled-coil region" evidence="1">
    <location>
        <begin position="127"/>
        <end position="163"/>
    </location>
</feature>
<sequence>MSDHRVHNTLSILCHSILVAGLALVPEDTDRYIYLGLASALLVYHVALSQTPAAKINILTGAIASANQLLTLAPSTSARDQVMSMDQELLLRIAEKSKSQLQCQLLEIEGHGWKEYLCDVRSLLQSIDECTKNVKRIQSKLQLMNEQDTQRKLEDDIQKSREMLTAIHFGPRRSNIPGYCACTARTELVQGTLSQHLTSEDQNQWTQASTSGLGNHGNVERRGKSSSAQRAPRRVAAPGRAGLGAEPQSGGQKSEREGGEKRRKGGKLRAAGPAASGSPRQGQGLGQTAPAIAAGAANQ</sequence>
<evidence type="ECO:0000256" key="2">
    <source>
        <dbReference type="SAM" id="MobiDB-lite"/>
    </source>
</evidence>